<proteinExistence type="predicted"/>
<evidence type="ECO:0000256" key="1">
    <source>
        <dbReference type="SAM" id="MobiDB-lite"/>
    </source>
</evidence>
<accession>A0A426WV10</accession>
<organism evidence="2 3">
    <name type="scientific">Ensete ventricosum</name>
    <name type="common">Abyssinian banana</name>
    <name type="synonym">Musa ensete</name>
    <dbReference type="NCBI Taxonomy" id="4639"/>
    <lineage>
        <taxon>Eukaryota</taxon>
        <taxon>Viridiplantae</taxon>
        <taxon>Streptophyta</taxon>
        <taxon>Embryophyta</taxon>
        <taxon>Tracheophyta</taxon>
        <taxon>Spermatophyta</taxon>
        <taxon>Magnoliopsida</taxon>
        <taxon>Liliopsida</taxon>
        <taxon>Zingiberales</taxon>
        <taxon>Musaceae</taxon>
        <taxon>Ensete</taxon>
    </lineage>
</organism>
<evidence type="ECO:0000313" key="2">
    <source>
        <dbReference type="EMBL" id="RRT31123.1"/>
    </source>
</evidence>
<sequence length="67" mass="7773">DRLTRDFVDSCGYKNLFFHEVDVPCADRKRKLKPKQSRALTHARKGTQAHSPHSQAEQSTFARDFKL</sequence>
<dbReference type="AlphaFoldDB" id="A0A426WV10"/>
<name>A0A426WV10_ENSVE</name>
<dbReference type="EMBL" id="AMZH03046963">
    <property type="protein sequence ID" value="RRT31123.1"/>
    <property type="molecule type" value="Genomic_DNA"/>
</dbReference>
<feature type="region of interest" description="Disordered" evidence="1">
    <location>
        <begin position="29"/>
        <end position="67"/>
    </location>
</feature>
<feature type="compositionally biased region" description="Polar residues" evidence="1">
    <location>
        <begin position="48"/>
        <end position="61"/>
    </location>
</feature>
<protein>
    <submittedName>
        <fullName evidence="2">Uncharacterized protein</fullName>
    </submittedName>
</protein>
<comment type="caution">
    <text evidence="2">The sequence shown here is derived from an EMBL/GenBank/DDBJ whole genome shotgun (WGS) entry which is preliminary data.</text>
</comment>
<reference evidence="2 3" key="1">
    <citation type="journal article" date="2014" name="Agronomy (Basel)">
        <title>A Draft Genome Sequence for Ensete ventricosum, the Drought-Tolerant Tree Against Hunger.</title>
        <authorList>
            <person name="Harrison J."/>
            <person name="Moore K.A."/>
            <person name="Paszkiewicz K."/>
            <person name="Jones T."/>
            <person name="Grant M."/>
            <person name="Ambacheew D."/>
            <person name="Muzemil S."/>
            <person name="Studholme D.J."/>
        </authorList>
    </citation>
    <scope>NUCLEOTIDE SEQUENCE [LARGE SCALE GENOMIC DNA]</scope>
</reference>
<evidence type="ECO:0000313" key="3">
    <source>
        <dbReference type="Proteomes" id="UP000287651"/>
    </source>
</evidence>
<gene>
    <name evidence="2" type="ORF">B296_00059148</name>
</gene>
<feature type="compositionally biased region" description="Basic residues" evidence="1">
    <location>
        <begin position="29"/>
        <end position="47"/>
    </location>
</feature>
<dbReference type="Proteomes" id="UP000287651">
    <property type="component" value="Unassembled WGS sequence"/>
</dbReference>
<feature type="non-terminal residue" evidence="2">
    <location>
        <position position="1"/>
    </location>
</feature>